<gene>
    <name evidence="1" type="ORF">SYYSPA8_13960</name>
</gene>
<name>A0ABQ5NYI5_9ACTN</name>
<keyword evidence="2" id="KW-1185">Reference proteome</keyword>
<proteinExistence type="predicted"/>
<dbReference type="InterPro" id="IPR054188">
    <property type="entry name" value="DUF6893"/>
</dbReference>
<protein>
    <submittedName>
        <fullName evidence="1">Uncharacterized protein</fullName>
    </submittedName>
</protein>
<evidence type="ECO:0000313" key="1">
    <source>
        <dbReference type="EMBL" id="GLF95411.1"/>
    </source>
</evidence>
<dbReference type="RefSeq" id="WP_407705999.1">
    <property type="nucleotide sequence ID" value="NZ_BSBI01000005.1"/>
</dbReference>
<sequence length="34" mass="3803">MLRAVIGTALAGAIGVVLWRTMPDIKRYLEISRM</sequence>
<accession>A0ABQ5NYI5</accession>
<evidence type="ECO:0000313" key="2">
    <source>
        <dbReference type="Proteomes" id="UP001291653"/>
    </source>
</evidence>
<dbReference type="Proteomes" id="UP001291653">
    <property type="component" value="Unassembled WGS sequence"/>
</dbReference>
<comment type="caution">
    <text evidence="1">The sequence shown here is derived from an EMBL/GenBank/DDBJ whole genome shotgun (WGS) entry which is preliminary data.</text>
</comment>
<dbReference type="Pfam" id="PF21833">
    <property type="entry name" value="DUF6893"/>
    <property type="match status" value="1"/>
</dbReference>
<dbReference type="EMBL" id="BSBI01000005">
    <property type="protein sequence ID" value="GLF95411.1"/>
    <property type="molecule type" value="Genomic_DNA"/>
</dbReference>
<organism evidence="1 2">
    <name type="scientific">Streptomyces yaizuensis</name>
    <dbReference type="NCBI Taxonomy" id="2989713"/>
    <lineage>
        <taxon>Bacteria</taxon>
        <taxon>Bacillati</taxon>
        <taxon>Actinomycetota</taxon>
        <taxon>Actinomycetes</taxon>
        <taxon>Kitasatosporales</taxon>
        <taxon>Streptomycetaceae</taxon>
        <taxon>Streptomyces</taxon>
    </lineage>
</organism>
<reference evidence="1 2" key="1">
    <citation type="submission" date="2022-10" db="EMBL/GenBank/DDBJ databases">
        <title>Draft genome sequence of Streptomyces sp. YSPA8.</title>
        <authorList>
            <person name="Moriuchi R."/>
            <person name="Dohra H."/>
            <person name="Yamamura H."/>
            <person name="Kodani S."/>
        </authorList>
    </citation>
    <scope>NUCLEOTIDE SEQUENCE [LARGE SCALE GENOMIC DNA]</scope>
    <source>
        <strain evidence="1 2">YSPA8</strain>
    </source>
</reference>